<dbReference type="AlphaFoldDB" id="A0A3M6QG30"/>
<dbReference type="Pfam" id="PF10670">
    <property type="entry name" value="DUF4198"/>
    <property type="match status" value="1"/>
</dbReference>
<organism evidence="2 3">
    <name type="scientific">Allofranklinella schreckenbergeri</name>
    <dbReference type="NCBI Taxonomy" id="1076744"/>
    <lineage>
        <taxon>Bacteria</taxon>
        <taxon>Pseudomonadati</taxon>
        <taxon>Pseudomonadota</taxon>
        <taxon>Betaproteobacteria</taxon>
        <taxon>Burkholderiales</taxon>
        <taxon>Comamonadaceae</taxon>
        <taxon>Allofranklinella</taxon>
    </lineage>
</organism>
<feature type="signal peptide" evidence="1">
    <location>
        <begin position="1"/>
        <end position="45"/>
    </location>
</feature>
<gene>
    <name evidence="2" type="ORF">EBQ26_01450</name>
</gene>
<proteinExistence type="predicted"/>
<accession>A0A3M6QG30</accession>
<comment type="caution">
    <text evidence="2">The sequence shown here is derived from an EMBL/GenBank/DDBJ whole genome shotgun (WGS) entry which is preliminary data.</text>
</comment>
<evidence type="ECO:0000313" key="3">
    <source>
        <dbReference type="Proteomes" id="UP000267521"/>
    </source>
</evidence>
<dbReference type="Proteomes" id="UP000267521">
    <property type="component" value="Unassembled WGS sequence"/>
</dbReference>
<dbReference type="EMBL" id="RDQM01000001">
    <property type="protein sequence ID" value="RMX01462.1"/>
    <property type="molecule type" value="Genomic_DNA"/>
</dbReference>
<protein>
    <submittedName>
        <fullName evidence="2">DUF4198 domain-containing protein</fullName>
    </submittedName>
</protein>
<name>A0A3M6QG30_9BURK</name>
<sequence>MDESHSHLSLFIEEKEFCMIHFSLRRLPLALALAGAGLLASAAHAHGTWLAHIHGQSTVMYGHDGADTDAYDPAKVIDARAHKNGNAVEAKVVPHEQRYATLEADKPGVLGYTLRSGFWHKGADGKWHNQPRSAAADPAKVEKAMLGVMYSVSYQNAREPVKALGYALEIVPAVNPAKLEEGDKLSVQVLYEGKPLAGAKVSVDFFDHDADEVTTDAEGRAELKVAREGFNVLAVEHSVAHSNKSEADTVNMMASLSFESKHDHDH</sequence>
<keyword evidence="1" id="KW-0732">Signal</keyword>
<feature type="chain" id="PRO_5017997167" evidence="1">
    <location>
        <begin position="46"/>
        <end position="266"/>
    </location>
</feature>
<evidence type="ECO:0000256" key="1">
    <source>
        <dbReference type="SAM" id="SignalP"/>
    </source>
</evidence>
<reference evidence="2 3" key="1">
    <citation type="submission" date="2018-10" db="EMBL/GenBank/DDBJ databases">
        <title>Comamonadaceae CDC group NO-1 genome sequencing and assembly.</title>
        <authorList>
            <person name="Bernier A.-M."/>
            <person name="Bernard K."/>
        </authorList>
    </citation>
    <scope>NUCLEOTIDE SEQUENCE [LARGE SCALE GENOMIC DNA]</scope>
    <source>
        <strain evidence="2 3">NML970147</strain>
    </source>
</reference>
<evidence type="ECO:0000313" key="2">
    <source>
        <dbReference type="EMBL" id="RMX01462.1"/>
    </source>
</evidence>
<dbReference type="InterPro" id="IPR019613">
    <property type="entry name" value="DUF4198"/>
</dbReference>